<dbReference type="Proteomes" id="UP000325787">
    <property type="component" value="Chromosome"/>
</dbReference>
<dbReference type="Pfam" id="PF13472">
    <property type="entry name" value="Lipase_GDSL_2"/>
    <property type="match status" value="1"/>
</dbReference>
<evidence type="ECO:0000259" key="1">
    <source>
        <dbReference type="Pfam" id="PF13472"/>
    </source>
</evidence>
<keyword evidence="3" id="KW-1185">Reference proteome</keyword>
<proteinExistence type="predicted"/>
<sequence length="244" mass="25680">MAPVRLVAVGDSLSEGVGDPGPGGLRGWVHYLTSGPDGPELVANLARTGATVADVRRHQLERAVAAAPDVVTCVVGVNDVLSGRFDAAAFERDYEHVVATLVGAAGAGVLTMTLHDLTVGLPLPRGRRVELRHRIARANEVVERVSARHGTWVLDARAVAPLRAGGMLSLDLLHPNRRGHRYVAAFALDVLRTGGVCPPGPGAVVPEADPLPRRVIAGARHVRWLAGHLVRPLLRRPGAGAGRP</sequence>
<dbReference type="KEGG" id="ssyi:EKG83_20310"/>
<dbReference type="EMBL" id="CP034550">
    <property type="protein sequence ID" value="QFZ19468.1"/>
    <property type="molecule type" value="Genomic_DNA"/>
</dbReference>
<evidence type="ECO:0000313" key="3">
    <source>
        <dbReference type="Proteomes" id="UP000325787"/>
    </source>
</evidence>
<dbReference type="Gene3D" id="3.40.50.1110">
    <property type="entry name" value="SGNH hydrolase"/>
    <property type="match status" value="1"/>
</dbReference>
<dbReference type="AlphaFoldDB" id="A0A5Q0GZS9"/>
<organism evidence="2 3">
    <name type="scientific">Saccharothrix syringae</name>
    <name type="common">Nocardiopsis syringae</name>
    <dbReference type="NCBI Taxonomy" id="103733"/>
    <lineage>
        <taxon>Bacteria</taxon>
        <taxon>Bacillati</taxon>
        <taxon>Actinomycetota</taxon>
        <taxon>Actinomycetes</taxon>
        <taxon>Pseudonocardiales</taxon>
        <taxon>Pseudonocardiaceae</taxon>
        <taxon>Saccharothrix</taxon>
    </lineage>
</organism>
<accession>A0A5Q0GZS9</accession>
<reference evidence="3" key="1">
    <citation type="journal article" date="2021" name="Curr. Microbiol.">
        <title>Complete genome of nocamycin-producing strain Saccharothrix syringae NRRL B-16468 reveals the biosynthetic potential for secondary metabolites.</title>
        <authorList>
            <person name="Mo X."/>
            <person name="Yang S."/>
        </authorList>
    </citation>
    <scope>NUCLEOTIDE SEQUENCE [LARGE SCALE GENOMIC DNA]</scope>
    <source>
        <strain evidence="3">ATCC 51364 / DSM 43886 / JCM 6844 / KCTC 9398 / NBRC 14523 / NRRL B-16468 / INA 2240</strain>
    </source>
</reference>
<dbReference type="PANTHER" id="PTHR43784">
    <property type="entry name" value="GDSL-LIKE LIPASE/ACYLHYDROLASE, PUTATIVE (AFU_ORTHOLOGUE AFUA_2G00820)-RELATED"/>
    <property type="match status" value="1"/>
</dbReference>
<dbReference type="SUPFAM" id="SSF52266">
    <property type="entry name" value="SGNH hydrolase"/>
    <property type="match status" value="1"/>
</dbReference>
<dbReference type="InterPro" id="IPR053140">
    <property type="entry name" value="GDSL_Rv0518-like"/>
</dbReference>
<dbReference type="CDD" id="cd01832">
    <property type="entry name" value="SGNH_hydrolase_like_1"/>
    <property type="match status" value="1"/>
</dbReference>
<name>A0A5Q0GZS9_SACSY</name>
<dbReference type="PANTHER" id="PTHR43784:SF2">
    <property type="entry name" value="GDSL-LIKE LIPASE_ACYLHYDROLASE, PUTATIVE (AFU_ORTHOLOGUE AFUA_2G00820)-RELATED"/>
    <property type="match status" value="1"/>
</dbReference>
<feature type="domain" description="SGNH hydrolase-type esterase" evidence="1">
    <location>
        <begin position="8"/>
        <end position="181"/>
    </location>
</feature>
<dbReference type="OrthoDB" id="3465773at2"/>
<dbReference type="GO" id="GO:0016787">
    <property type="term" value="F:hydrolase activity"/>
    <property type="evidence" value="ECO:0007669"/>
    <property type="project" value="UniProtKB-KW"/>
</dbReference>
<dbReference type="InterPro" id="IPR013830">
    <property type="entry name" value="SGNH_hydro"/>
</dbReference>
<dbReference type="RefSeq" id="WP_153278247.1">
    <property type="nucleotide sequence ID" value="NZ_CP034550.1"/>
</dbReference>
<dbReference type="InterPro" id="IPR036514">
    <property type="entry name" value="SGNH_hydro_sf"/>
</dbReference>
<protein>
    <submittedName>
        <fullName evidence="2">SGNH/GDSL hydrolase family protein</fullName>
    </submittedName>
</protein>
<evidence type="ECO:0000313" key="2">
    <source>
        <dbReference type="EMBL" id="QFZ19468.1"/>
    </source>
</evidence>
<gene>
    <name evidence="2" type="ORF">EKG83_20310</name>
</gene>
<keyword evidence="2" id="KW-0378">Hydrolase</keyword>